<dbReference type="PANTHER" id="PTHR23517">
    <property type="entry name" value="RESISTANCE PROTEIN MDTM, PUTATIVE-RELATED-RELATED"/>
    <property type="match status" value="1"/>
</dbReference>
<keyword evidence="10" id="KW-1185">Reference proteome</keyword>
<accession>A0A919W644</accession>
<keyword evidence="6 7" id="KW-0472">Membrane</keyword>
<feature type="transmembrane region" description="Helical" evidence="7">
    <location>
        <begin position="366"/>
        <end position="385"/>
    </location>
</feature>
<dbReference type="RefSeq" id="WP_213008241.1">
    <property type="nucleotide sequence ID" value="NZ_BOQN01000053.1"/>
</dbReference>
<dbReference type="InterPro" id="IPR036259">
    <property type="entry name" value="MFS_trans_sf"/>
</dbReference>
<proteinExistence type="predicted"/>
<dbReference type="SUPFAM" id="SSF103473">
    <property type="entry name" value="MFS general substrate transporter"/>
    <property type="match status" value="1"/>
</dbReference>
<dbReference type="InterPro" id="IPR020846">
    <property type="entry name" value="MFS_dom"/>
</dbReference>
<gene>
    <name evidence="9" type="ORF">Ato02nite_041510</name>
</gene>
<feature type="transmembrane region" description="Helical" evidence="7">
    <location>
        <begin position="244"/>
        <end position="267"/>
    </location>
</feature>
<keyword evidence="3" id="KW-1003">Cell membrane</keyword>
<evidence type="ECO:0000256" key="3">
    <source>
        <dbReference type="ARBA" id="ARBA00022475"/>
    </source>
</evidence>
<evidence type="ECO:0000256" key="4">
    <source>
        <dbReference type="ARBA" id="ARBA00022692"/>
    </source>
</evidence>
<feature type="transmembrane region" description="Helical" evidence="7">
    <location>
        <begin position="214"/>
        <end position="232"/>
    </location>
</feature>
<dbReference type="Pfam" id="PF07690">
    <property type="entry name" value="MFS_1"/>
    <property type="match status" value="1"/>
</dbReference>
<evidence type="ECO:0000256" key="6">
    <source>
        <dbReference type="ARBA" id="ARBA00023136"/>
    </source>
</evidence>
<sequence>MRGWFQQAAGGLPRQFWFLWVGTLINRLGSFVVIFLAIYLTAERHFSQSQAGLVIGLYGVGGAIGTTVGGVLADRWGRRPTMLTAQFGAAALMLTLGFAYDYWQILAVTFLLGVFTEAVRPAFSAMMIDVVPDRDRVRAYSLNYWAINLGFALSAVGAGLAAKADYLLLFVIDAGTTLITAIISLVFLAETRPSGGRTRHSGAGLGAALRDRTYLLYLTISLGTVIVMMQHLSTLPIAMTSNGLSAATYGWVIAVNGLLIVLGQLFVPRLIEGLDRSRVLALASLIMGVGLGLVAFANAAWFFALTVVIWTLGEMLQSPSNAATVAALSPASLRGRYQGLNSLTWSVGTALAPILGGLTQEHLGNVALWIGCFGVCVLVAAGHLITGPRRERRIAELMTRPAMVPVTDESRV</sequence>
<keyword evidence="5 7" id="KW-1133">Transmembrane helix</keyword>
<feature type="transmembrane region" description="Helical" evidence="7">
    <location>
        <begin position="168"/>
        <end position="189"/>
    </location>
</feature>
<feature type="transmembrane region" description="Helical" evidence="7">
    <location>
        <begin position="52"/>
        <end position="73"/>
    </location>
</feature>
<evidence type="ECO:0000256" key="5">
    <source>
        <dbReference type="ARBA" id="ARBA00022989"/>
    </source>
</evidence>
<dbReference type="EMBL" id="BOQN01000053">
    <property type="protein sequence ID" value="GIM92358.1"/>
    <property type="molecule type" value="Genomic_DNA"/>
</dbReference>
<protein>
    <submittedName>
        <fullName evidence="9">MFS transporter</fullName>
    </submittedName>
</protein>
<comment type="subcellular location">
    <subcellularLocation>
        <location evidence="1">Cell membrane</location>
        <topology evidence="1">Multi-pass membrane protein</topology>
    </subcellularLocation>
</comment>
<feature type="transmembrane region" description="Helical" evidence="7">
    <location>
        <begin position="17"/>
        <end position="40"/>
    </location>
</feature>
<keyword evidence="2" id="KW-0813">Transport</keyword>
<dbReference type="InterPro" id="IPR005828">
    <property type="entry name" value="MFS_sugar_transport-like"/>
</dbReference>
<dbReference type="AlphaFoldDB" id="A0A919W644"/>
<reference evidence="9 10" key="1">
    <citation type="submission" date="2021-03" db="EMBL/GenBank/DDBJ databases">
        <title>Whole genome shotgun sequence of Actinoplanes toevensis NBRC 105298.</title>
        <authorList>
            <person name="Komaki H."/>
            <person name="Tamura T."/>
        </authorList>
    </citation>
    <scope>NUCLEOTIDE SEQUENCE [LARGE SCALE GENOMIC DNA]</scope>
    <source>
        <strain evidence="9 10">NBRC 105298</strain>
    </source>
</reference>
<dbReference type="PROSITE" id="PS00216">
    <property type="entry name" value="SUGAR_TRANSPORT_1"/>
    <property type="match status" value="1"/>
</dbReference>
<comment type="caution">
    <text evidence="9">The sequence shown here is derived from an EMBL/GenBank/DDBJ whole genome shotgun (WGS) entry which is preliminary data.</text>
</comment>
<keyword evidence="4 7" id="KW-0812">Transmembrane</keyword>
<feature type="transmembrane region" description="Helical" evidence="7">
    <location>
        <begin position="279"/>
        <end position="312"/>
    </location>
</feature>
<name>A0A919W644_9ACTN</name>
<evidence type="ECO:0000256" key="7">
    <source>
        <dbReference type="SAM" id="Phobius"/>
    </source>
</evidence>
<dbReference type="CDD" id="cd17329">
    <property type="entry name" value="MFS_MdtH_MDR_like"/>
    <property type="match status" value="1"/>
</dbReference>
<evidence type="ECO:0000259" key="8">
    <source>
        <dbReference type="PROSITE" id="PS50850"/>
    </source>
</evidence>
<evidence type="ECO:0000313" key="9">
    <source>
        <dbReference type="EMBL" id="GIM92358.1"/>
    </source>
</evidence>
<dbReference type="Proteomes" id="UP000677082">
    <property type="component" value="Unassembled WGS sequence"/>
</dbReference>
<feature type="domain" description="Major facilitator superfamily (MFS) profile" evidence="8">
    <location>
        <begin position="15"/>
        <end position="391"/>
    </location>
</feature>
<dbReference type="PANTHER" id="PTHR23517:SF2">
    <property type="entry name" value="MULTIDRUG RESISTANCE PROTEIN MDTH"/>
    <property type="match status" value="1"/>
</dbReference>
<dbReference type="PROSITE" id="PS50850">
    <property type="entry name" value="MFS"/>
    <property type="match status" value="1"/>
</dbReference>
<dbReference type="GO" id="GO:0022857">
    <property type="term" value="F:transmembrane transporter activity"/>
    <property type="evidence" value="ECO:0007669"/>
    <property type="project" value="InterPro"/>
</dbReference>
<dbReference type="Gene3D" id="1.20.1250.20">
    <property type="entry name" value="MFS general substrate transporter like domains"/>
    <property type="match status" value="1"/>
</dbReference>
<dbReference type="Pfam" id="PF00083">
    <property type="entry name" value="Sugar_tr"/>
    <property type="match status" value="1"/>
</dbReference>
<feature type="transmembrane region" description="Helical" evidence="7">
    <location>
        <begin position="144"/>
        <end position="162"/>
    </location>
</feature>
<dbReference type="InterPro" id="IPR050171">
    <property type="entry name" value="MFS_Transporters"/>
</dbReference>
<dbReference type="InterPro" id="IPR011701">
    <property type="entry name" value="MFS"/>
</dbReference>
<evidence type="ECO:0000313" key="10">
    <source>
        <dbReference type="Proteomes" id="UP000677082"/>
    </source>
</evidence>
<dbReference type="GO" id="GO:0005886">
    <property type="term" value="C:plasma membrane"/>
    <property type="evidence" value="ECO:0007669"/>
    <property type="project" value="UniProtKB-SubCell"/>
</dbReference>
<feature type="transmembrane region" description="Helical" evidence="7">
    <location>
        <begin position="102"/>
        <end position="123"/>
    </location>
</feature>
<organism evidence="9 10">
    <name type="scientific">Paractinoplanes toevensis</name>
    <dbReference type="NCBI Taxonomy" id="571911"/>
    <lineage>
        <taxon>Bacteria</taxon>
        <taxon>Bacillati</taxon>
        <taxon>Actinomycetota</taxon>
        <taxon>Actinomycetes</taxon>
        <taxon>Micromonosporales</taxon>
        <taxon>Micromonosporaceae</taxon>
        <taxon>Paractinoplanes</taxon>
    </lineage>
</organism>
<dbReference type="InterPro" id="IPR005829">
    <property type="entry name" value="Sugar_transporter_CS"/>
</dbReference>
<evidence type="ECO:0000256" key="2">
    <source>
        <dbReference type="ARBA" id="ARBA00022448"/>
    </source>
</evidence>
<evidence type="ECO:0000256" key="1">
    <source>
        <dbReference type="ARBA" id="ARBA00004651"/>
    </source>
</evidence>